<dbReference type="CDD" id="cd01284">
    <property type="entry name" value="Riboflavin_deaminase-reductase"/>
    <property type="match status" value="1"/>
</dbReference>
<evidence type="ECO:0000256" key="6">
    <source>
        <dbReference type="ARBA" id="ARBA00012766"/>
    </source>
</evidence>
<evidence type="ECO:0000256" key="8">
    <source>
        <dbReference type="ARBA" id="ARBA00019930"/>
    </source>
</evidence>
<gene>
    <name evidence="19" type="primary">ribD</name>
    <name evidence="19" type="ORF">GCM10010529_02410</name>
</gene>
<dbReference type="Gene3D" id="3.40.140.10">
    <property type="entry name" value="Cytidine Deaminase, domain 2"/>
    <property type="match status" value="1"/>
</dbReference>
<dbReference type="RefSeq" id="WP_344683415.1">
    <property type="nucleotide sequence ID" value="NZ_BAAAVT010000001.1"/>
</dbReference>
<evidence type="ECO:0000256" key="1">
    <source>
        <dbReference type="ARBA" id="ARBA00002151"/>
    </source>
</evidence>
<reference evidence="20" key="1">
    <citation type="journal article" date="2019" name="Int. J. Syst. Evol. Microbiol.">
        <title>The Global Catalogue of Microorganisms (GCM) 10K type strain sequencing project: providing services to taxonomists for standard genome sequencing and annotation.</title>
        <authorList>
            <consortium name="The Broad Institute Genomics Platform"/>
            <consortium name="The Broad Institute Genome Sequencing Center for Infectious Disease"/>
            <person name="Wu L."/>
            <person name="Ma J."/>
        </authorList>
    </citation>
    <scope>NUCLEOTIDE SEQUENCE [LARGE SCALE GENOMIC DNA]</scope>
    <source>
        <strain evidence="20">JCM 14309</strain>
    </source>
</reference>
<evidence type="ECO:0000256" key="11">
    <source>
        <dbReference type="ARBA" id="ARBA00022833"/>
    </source>
</evidence>
<evidence type="ECO:0000313" key="20">
    <source>
        <dbReference type="Proteomes" id="UP001500236"/>
    </source>
</evidence>
<comment type="function">
    <text evidence="1">Converts 2,5-diamino-6-(ribosylamino)-4(3h)-pyrimidinone 5'-phosphate into 5-amino-6-(ribosylamino)-2,4(1h,3h)-pyrimidinedione 5'-phosphate.</text>
</comment>
<evidence type="ECO:0000256" key="17">
    <source>
        <dbReference type="SAM" id="MobiDB-lite"/>
    </source>
</evidence>
<keyword evidence="12" id="KW-0521">NADP</keyword>
<comment type="pathway">
    <text evidence="3">Cofactor biosynthesis; riboflavin biosynthesis; 5-amino-6-(D-ribitylamino)uracil from GTP: step 3/4.</text>
</comment>
<dbReference type="EMBL" id="BAAAVT010000001">
    <property type="protein sequence ID" value="GAA3051820.1"/>
    <property type="molecule type" value="Genomic_DNA"/>
</dbReference>
<dbReference type="InterPro" id="IPR024072">
    <property type="entry name" value="DHFR-like_dom_sf"/>
</dbReference>
<dbReference type="Proteomes" id="UP001500236">
    <property type="component" value="Unassembled WGS sequence"/>
</dbReference>
<feature type="region of interest" description="Disordered" evidence="17">
    <location>
        <begin position="371"/>
        <end position="418"/>
    </location>
</feature>
<dbReference type="PANTHER" id="PTHR38011:SF7">
    <property type="entry name" value="2,5-DIAMINO-6-RIBOSYLAMINO-4(3H)-PYRIMIDINONE 5'-PHOSPHATE REDUCTASE"/>
    <property type="match status" value="1"/>
</dbReference>
<keyword evidence="11" id="KW-0862">Zinc</keyword>
<comment type="catalytic activity">
    <reaction evidence="15">
        <text>5-amino-6-(5-phospho-D-ribitylamino)uracil + NADP(+) = 5-amino-6-(5-phospho-D-ribosylamino)uracil + NADPH + H(+)</text>
        <dbReference type="Rhea" id="RHEA:17845"/>
        <dbReference type="ChEBI" id="CHEBI:15378"/>
        <dbReference type="ChEBI" id="CHEBI:57783"/>
        <dbReference type="ChEBI" id="CHEBI:58349"/>
        <dbReference type="ChEBI" id="CHEBI:58421"/>
        <dbReference type="ChEBI" id="CHEBI:58453"/>
        <dbReference type="EC" id="1.1.1.193"/>
    </reaction>
</comment>
<dbReference type="NCBIfam" id="TIGR00326">
    <property type="entry name" value="eubact_ribD"/>
    <property type="match status" value="1"/>
</dbReference>
<evidence type="ECO:0000259" key="18">
    <source>
        <dbReference type="PROSITE" id="PS51747"/>
    </source>
</evidence>
<comment type="similarity">
    <text evidence="5">In the C-terminal section; belongs to the HTP reductase family.</text>
</comment>
<evidence type="ECO:0000256" key="13">
    <source>
        <dbReference type="ARBA" id="ARBA00023002"/>
    </source>
</evidence>
<dbReference type="InterPro" id="IPR002125">
    <property type="entry name" value="CMP_dCMP_dom"/>
</dbReference>
<evidence type="ECO:0000256" key="9">
    <source>
        <dbReference type="ARBA" id="ARBA00022619"/>
    </source>
</evidence>
<dbReference type="InterPro" id="IPR050765">
    <property type="entry name" value="Riboflavin_Biosynth_HTPR"/>
</dbReference>
<comment type="pathway">
    <text evidence="2">Cofactor biosynthesis; riboflavin biosynthesis; 5-amino-6-(D-ribitylamino)uracil from GTP: step 2/4.</text>
</comment>
<sequence length="418" mass="44018">MDEPVDVVCPPDPAGAHEQTMRLAIEAAHRGPRGANPLVGAVLVSPEGEVLAVGHHRGAGHLHAERDALRQVAAGGDHGAVDLHGATLYCTLEPCRHHGRQPPCTEAILEAGVGRVVYGADDPTPDASGGAAVLRAAGVEVVSGVLSGPALAVNNRWARARREGRPFVTVHLAQSLDGRIAAADGTSQWITSSASRLHTHRIRRRIDAILVGSNTAEVDDPRLTARLPDGTLADRQPLRCVMGRRPLAERARLRQGRPEGDGWVQLRTHDPLEALQRLGAIEHDGHPVRHVLVEGGSRVLAAFFAQDLVDEIFAYQAPLILGAGASSVGDIGVTTLAQARRYTRDQAEGGAVRILDDDVCVHLQPAEGALTWPEHSTDPLSIGPRGASAPTHHASDAAADLAGAGEDRSCTDPCSPES</sequence>
<keyword evidence="14" id="KW-0511">Multifunctional enzyme</keyword>
<keyword evidence="10" id="KW-0479">Metal-binding</keyword>
<comment type="catalytic activity">
    <reaction evidence="16">
        <text>2,5-diamino-6-hydroxy-4-(5-phosphoribosylamino)-pyrimidine + H2O + H(+) = 5-amino-6-(5-phospho-D-ribosylamino)uracil + NH4(+)</text>
        <dbReference type="Rhea" id="RHEA:21868"/>
        <dbReference type="ChEBI" id="CHEBI:15377"/>
        <dbReference type="ChEBI" id="CHEBI:15378"/>
        <dbReference type="ChEBI" id="CHEBI:28938"/>
        <dbReference type="ChEBI" id="CHEBI:58453"/>
        <dbReference type="ChEBI" id="CHEBI:58614"/>
        <dbReference type="EC" id="3.5.4.26"/>
    </reaction>
</comment>
<dbReference type="PROSITE" id="PS00903">
    <property type="entry name" value="CYT_DCMP_DEAMINASES_1"/>
    <property type="match status" value="1"/>
</dbReference>
<dbReference type="Pfam" id="PF01872">
    <property type="entry name" value="RibD_C"/>
    <property type="match status" value="1"/>
</dbReference>
<proteinExistence type="inferred from homology"/>
<keyword evidence="13" id="KW-0560">Oxidoreductase</keyword>
<evidence type="ECO:0000256" key="5">
    <source>
        <dbReference type="ARBA" id="ARBA00007417"/>
    </source>
</evidence>
<organism evidence="19 20">
    <name type="scientific">Nesterenkonia aethiopica</name>
    <dbReference type="NCBI Taxonomy" id="269144"/>
    <lineage>
        <taxon>Bacteria</taxon>
        <taxon>Bacillati</taxon>
        <taxon>Actinomycetota</taxon>
        <taxon>Actinomycetes</taxon>
        <taxon>Micrococcales</taxon>
        <taxon>Micrococcaceae</taxon>
        <taxon>Nesterenkonia</taxon>
    </lineage>
</organism>
<evidence type="ECO:0000256" key="10">
    <source>
        <dbReference type="ARBA" id="ARBA00022723"/>
    </source>
</evidence>
<evidence type="ECO:0000256" key="7">
    <source>
        <dbReference type="ARBA" id="ARBA00013173"/>
    </source>
</evidence>
<evidence type="ECO:0000256" key="4">
    <source>
        <dbReference type="ARBA" id="ARBA00005259"/>
    </source>
</evidence>
<feature type="domain" description="CMP/dCMP-type deaminase" evidence="18">
    <location>
        <begin position="15"/>
        <end position="131"/>
    </location>
</feature>
<dbReference type="PROSITE" id="PS51747">
    <property type="entry name" value="CYT_DCMP_DEAMINASES_2"/>
    <property type="match status" value="1"/>
</dbReference>
<keyword evidence="9" id="KW-0686">Riboflavin biosynthesis</keyword>
<name>A0ABP6LPH0_9MICC</name>
<dbReference type="PANTHER" id="PTHR38011">
    <property type="entry name" value="DIHYDROFOLATE REDUCTASE FAMILY PROTEIN (AFU_ORTHOLOGUE AFUA_8G06820)"/>
    <property type="match status" value="1"/>
</dbReference>
<dbReference type="SUPFAM" id="SSF53927">
    <property type="entry name" value="Cytidine deaminase-like"/>
    <property type="match status" value="1"/>
</dbReference>
<evidence type="ECO:0000256" key="12">
    <source>
        <dbReference type="ARBA" id="ARBA00022857"/>
    </source>
</evidence>
<dbReference type="InterPro" id="IPR016193">
    <property type="entry name" value="Cytidine_deaminase-like"/>
</dbReference>
<dbReference type="SUPFAM" id="SSF53597">
    <property type="entry name" value="Dihydrofolate reductase-like"/>
    <property type="match status" value="1"/>
</dbReference>
<accession>A0ABP6LPH0</accession>
<dbReference type="InterPro" id="IPR016192">
    <property type="entry name" value="APOBEC/CMP_deaminase_Zn-bd"/>
</dbReference>
<comment type="caution">
    <text evidence="19">The sequence shown here is derived from an EMBL/GenBank/DDBJ whole genome shotgun (WGS) entry which is preliminary data.</text>
</comment>
<protein>
    <recommendedName>
        <fullName evidence="8">Riboflavin biosynthesis protein RibD</fullName>
        <ecNumber evidence="7">1.1.1.193</ecNumber>
        <ecNumber evidence="6">3.5.4.26</ecNumber>
    </recommendedName>
</protein>
<dbReference type="EC" id="3.5.4.26" evidence="6"/>
<evidence type="ECO:0000313" key="19">
    <source>
        <dbReference type="EMBL" id="GAA3051820.1"/>
    </source>
</evidence>
<dbReference type="InterPro" id="IPR002734">
    <property type="entry name" value="RibDG_C"/>
</dbReference>
<evidence type="ECO:0000256" key="14">
    <source>
        <dbReference type="ARBA" id="ARBA00023268"/>
    </source>
</evidence>
<keyword evidence="20" id="KW-1185">Reference proteome</keyword>
<dbReference type="Pfam" id="PF00383">
    <property type="entry name" value="dCMP_cyt_deam_1"/>
    <property type="match status" value="1"/>
</dbReference>
<evidence type="ECO:0000256" key="16">
    <source>
        <dbReference type="ARBA" id="ARBA00049886"/>
    </source>
</evidence>
<evidence type="ECO:0000256" key="2">
    <source>
        <dbReference type="ARBA" id="ARBA00004882"/>
    </source>
</evidence>
<dbReference type="Gene3D" id="3.40.430.10">
    <property type="entry name" value="Dihydrofolate Reductase, subunit A"/>
    <property type="match status" value="2"/>
</dbReference>
<evidence type="ECO:0000256" key="15">
    <source>
        <dbReference type="ARBA" id="ARBA00049861"/>
    </source>
</evidence>
<evidence type="ECO:0000256" key="3">
    <source>
        <dbReference type="ARBA" id="ARBA00004910"/>
    </source>
</evidence>
<dbReference type="InterPro" id="IPR004794">
    <property type="entry name" value="Eubact_RibD"/>
</dbReference>
<comment type="similarity">
    <text evidence="4">In the N-terminal section; belongs to the cytidine and deoxycytidylate deaminase family.</text>
</comment>
<dbReference type="EC" id="1.1.1.193" evidence="7"/>